<comment type="caution">
    <text evidence="1">The sequence shown here is derived from an EMBL/GenBank/DDBJ whole genome shotgun (WGS) entry which is preliminary data.</text>
</comment>
<organism evidence="1 2">
    <name type="scientific">Peronosclerospora sorghi</name>
    <dbReference type="NCBI Taxonomy" id="230839"/>
    <lineage>
        <taxon>Eukaryota</taxon>
        <taxon>Sar</taxon>
        <taxon>Stramenopiles</taxon>
        <taxon>Oomycota</taxon>
        <taxon>Peronosporomycetes</taxon>
        <taxon>Peronosporales</taxon>
        <taxon>Peronosporaceae</taxon>
        <taxon>Peronosclerospora</taxon>
    </lineage>
</organism>
<evidence type="ECO:0000313" key="2">
    <source>
        <dbReference type="Proteomes" id="UP001163321"/>
    </source>
</evidence>
<gene>
    <name evidence="1" type="ORF">PsorP6_013471</name>
</gene>
<dbReference type="EMBL" id="CM047588">
    <property type="protein sequence ID" value="KAI9906061.1"/>
    <property type="molecule type" value="Genomic_DNA"/>
</dbReference>
<name>A0ACC0VJU8_9STRA</name>
<proteinExistence type="predicted"/>
<accession>A0ACC0VJU8</accession>
<protein>
    <submittedName>
        <fullName evidence="1">Uncharacterized protein</fullName>
    </submittedName>
</protein>
<evidence type="ECO:0000313" key="1">
    <source>
        <dbReference type="EMBL" id="KAI9906061.1"/>
    </source>
</evidence>
<sequence length="88" mass="9446">MIQAICERAGCAIVFTRPVQDVVRLLKNRLSDAIANLKVKAANVLETVATSIGPDTAKMSKLLRTSLIAGVDDNKKAMQAAALHAMRQ</sequence>
<dbReference type="Proteomes" id="UP001163321">
    <property type="component" value="Chromosome 9"/>
</dbReference>
<reference evidence="1 2" key="1">
    <citation type="journal article" date="2022" name="bioRxiv">
        <title>The genome of the oomycete Peronosclerospora sorghi, a cosmopolitan pathogen of maize and sorghum, is inflated with dispersed pseudogenes.</title>
        <authorList>
            <person name="Fletcher K."/>
            <person name="Martin F."/>
            <person name="Isakeit T."/>
            <person name="Cavanaugh K."/>
            <person name="Magill C."/>
            <person name="Michelmore R."/>
        </authorList>
    </citation>
    <scope>NUCLEOTIDE SEQUENCE [LARGE SCALE GENOMIC DNA]</scope>
    <source>
        <strain evidence="1">P6</strain>
    </source>
</reference>
<keyword evidence="2" id="KW-1185">Reference proteome</keyword>